<dbReference type="KEGG" id="vg:29060021"/>
<name>A0A173GBX7_9CAUD</name>
<proteinExistence type="predicted"/>
<dbReference type="Proteomes" id="UP000203219">
    <property type="component" value="Segment"/>
</dbReference>
<reference evidence="2" key="1">
    <citation type="submission" date="2016-04" db="EMBL/GenBank/DDBJ databases">
        <authorList>
            <person name="Adebesin M.O."/>
            <person name="Ahama K."/>
            <person name="Alekasir E.M."/>
            <person name="Ali S."/>
            <person name="Aligholizadeh E."/>
            <person name="Allison J.M."/>
            <person name="Alzaher A."/>
            <person name="Andaya C.D."/>
            <person name="Asfaw S."/>
            <person name="Bansal N."/>
            <person name="Beauchard M.A."/>
            <person name="Betancourt K.A."/>
            <person name="Bhatia B."/>
            <person name="Boretti N.A."/>
            <person name="Brondi J.N."/>
            <person name="Byrd C.E."/>
            <person name="Cao A."/>
            <person name="Cardosa E.A."/>
            <person name="Carter A."/>
            <person name="Chen S."/>
            <person name="Chen Y."/>
            <person name="Clara V.K."/>
            <person name="Cobuzzi M."/>
            <person name="Conn O.L."/>
            <person name="Crosby I.A."/>
            <person name="Daly S.B."/>
            <person name="Depaz I.X."/>
            <person name="Dhaurali S."/>
            <person name="Dowdy K.M."/>
            <person name="Edokobi N.B."/>
            <person name="Ekanayake A.B."/>
            <person name="Ekekwe S.O."/>
            <person name="Emond M.A."/>
            <person name="Endres L."/>
            <person name="Eng S."/>
            <person name="Felkoski S.A."/>
            <person name="Gant C.D."/>
            <person name="Gaskin B."/>
            <person name="Gondal S."/>
            <person name="Gutmann J."/>
            <person name="Ha T.-A."/>
            <person name="Habteyes H."/>
            <person name="Hariri O."/>
            <person name="Healey R.M."/>
            <person name="Heins J.L."/>
            <person name="Henderson A.L."/>
            <person name="Hernandez F.M."/>
            <person name="Hoang P.T."/>
            <person name="Hope K.T."/>
            <person name="Husna A."/>
            <person name="Hussain A."/>
            <person name="Imani O."/>
            <person name="Jackson N.L."/>
            <person name="Jacob V.M."/>
            <person name="Kang C."/>
            <person name="Kantov R.M."/>
            <person name="Kavuru S."/>
            <person name="Kerr M.S."/>
            <person name="Khan O.A."/>
            <person name="Khan T.M."/>
            <person name="King T."/>
            <person name="Kulkarni R."/>
            <person name="Li A."/>
            <person name="Maczka C."/>
            <person name="Maisonet E."/>
            <person name="Majethia P.M."/>
            <person name="Malik D.A."/>
            <person name="Mariam A."/>
            <person name="Marquess E.B."/>
            <person name="Mattison J."/>
            <person name="Mcdonald N."/>
            <person name="Mehr S."/>
            <person name="Mengers S.R."/>
            <person name="Michaels D.P."/>
            <person name="Mondal S."/>
            <person name="Monney D.B."/>
            <person name="Nakhleh S.I."/>
            <person name="Ndubuizu N.C."/>
            <person name="Nguyen A.H."/>
            <person name="Nguyen K.M."/>
            <person name="Nguyen M.T."/>
            <person name="Nicholas M.L."/>
            <person name="Nimalan J.P."/>
            <person name="O'Connell R.A."/>
            <person name="Odoi E."/>
            <person name="Ojo L."/>
            <person name="Okoye A.E."/>
            <person name="Olateru-Olagbegi O."/>
            <person name="Osei K.V."/>
            <person name="Osei-Tutu A."/>
            <person name="Palilla A.M."/>
            <person name="Pancholi S."/>
            <person name="Park J.H."/>
            <person name="Patel K."/>
            <person name="Patel P."/>
            <person name="Pennington E."/>
            <person name="Peterson R.E."/>
            <person name="Pon J."/>
            <person name="Pourkarim H."/>
            <person name="Reed M.L."/>
            <person name="Rottman V."/>
            <person name="Salazar J."/>
            <person name="Samet S."/>
            <person name="Sendze O."/>
            <person name="Stelmack M.A."/>
            <person name="Stinnett R."/>
            <person name="Tchouaga A.L."/>
            <person name="Thompson E.M."/>
            <person name="Tran N.G."/>
            <person name="Truong T."/>
            <person name="Udo J.A."/>
            <person name="Verona L.T."/>
            <person name="Vu T.-Q."/>
            <person name="Wade J."/>
            <person name="Wang N.Q."/>
            <person name="Waters Z.M."/>
            <person name="Wellman R.J."/>
            <person name="Woldegabreal S."/>
            <person name="Yee A.C."/>
            <person name="Yirefu M."/>
            <person name="Zahangir S."/>
            <person name="Zhai Y."/>
            <person name="Devine C.L."/>
            <person name="Liao K."/>
            <person name="Prasad P.K."/>
            <person name="Ruthenberg K.J."/>
            <person name="Shonk J.A."/>
            <person name="Way M."/>
            <person name="Yousufi H.K."/>
            <person name="Cao L."/>
            <person name="Fox J."/>
            <person name="Hobbs E."/>
            <person name="Kilic S."/>
            <person name="Nunn R."/>
            <person name="Patel R."/>
            <person name="Rubenstein M."/>
            <person name="Cresawn S.G."/>
            <person name="Russell D.A."/>
            <person name="Pope W.H."/>
            <person name="Jacobs-Sera D."/>
            <person name="Hendrix R.W."/>
            <person name="Hatfull G.F."/>
            <person name="Erill I."/>
            <person name="Caruso S.M."/>
        </authorList>
    </citation>
    <scope>NUCLEOTIDE SEQUENCE [LARGE SCALE GENOMIC DNA]</scope>
</reference>
<evidence type="ECO:0000313" key="2">
    <source>
        <dbReference type="Proteomes" id="UP000203219"/>
    </source>
</evidence>
<protein>
    <submittedName>
        <fullName evidence="1">Uncharacterized protein</fullName>
    </submittedName>
</protein>
<evidence type="ECO:0000313" key="1">
    <source>
        <dbReference type="EMBL" id="ANH50770.1"/>
    </source>
</evidence>
<dbReference type="RefSeq" id="YP_009282167.1">
    <property type="nucleotide sequence ID" value="NC_031034.1"/>
</dbReference>
<dbReference type="EMBL" id="KX011169">
    <property type="protein sequence ID" value="ANH50770.1"/>
    <property type="molecule type" value="Genomic_DNA"/>
</dbReference>
<organism evidence="1 2">
    <name type="scientific">Bacillus phage SalinJah</name>
    <dbReference type="NCBI Taxonomy" id="1837830"/>
    <lineage>
        <taxon>Viruses</taxon>
        <taxon>Duplodnaviria</taxon>
        <taxon>Heunggongvirae</taxon>
        <taxon>Uroviricota</taxon>
        <taxon>Caudoviricetes</taxon>
        <taxon>Herelleviridae</taxon>
        <taxon>Bastillevirinae</taxon>
        <taxon>Wphvirus</taxon>
        <taxon>Wphvirus BPS13</taxon>
    </lineage>
</organism>
<dbReference type="GeneID" id="29060021"/>
<gene>
    <name evidence="1" type="ORF">SALINJAH_213</name>
</gene>
<accession>A0A173GBX7</accession>
<sequence length="94" mass="10598">MDTFEVELKVKVRFDSLDDGLVETIEENIADDVESLVEDYKNEGALEHAVVTIEPVLEPERCWNCDGKGVGLDWGDMRFWECETCKGSGEIEIG</sequence>